<comment type="caution">
    <text evidence="4">The sequence shown here is derived from an EMBL/GenBank/DDBJ whole genome shotgun (WGS) entry which is preliminary data.</text>
</comment>
<feature type="signal peptide" evidence="3">
    <location>
        <begin position="1"/>
        <end position="36"/>
    </location>
</feature>
<keyword evidence="5" id="KW-1185">Reference proteome</keyword>
<keyword evidence="3" id="KW-0732">Signal</keyword>
<protein>
    <recommendedName>
        <fullName evidence="6">Mid2 domain-containing protein</fullName>
    </recommendedName>
</protein>
<dbReference type="Proteomes" id="UP000215289">
    <property type="component" value="Unassembled WGS sequence"/>
</dbReference>
<proteinExistence type="predicted"/>
<dbReference type="EMBL" id="NIDN02000009">
    <property type="protein sequence ID" value="RLM01018.1"/>
    <property type="molecule type" value="Genomic_DNA"/>
</dbReference>
<evidence type="ECO:0000313" key="5">
    <source>
        <dbReference type="Proteomes" id="UP000215289"/>
    </source>
</evidence>
<evidence type="ECO:0000256" key="2">
    <source>
        <dbReference type="SAM" id="Phobius"/>
    </source>
</evidence>
<feature type="transmembrane region" description="Helical" evidence="2">
    <location>
        <begin position="232"/>
        <end position="256"/>
    </location>
</feature>
<feature type="chain" id="PRO_5018670005" description="Mid2 domain-containing protein" evidence="3">
    <location>
        <begin position="37"/>
        <end position="323"/>
    </location>
</feature>
<keyword evidence="2" id="KW-0812">Transmembrane</keyword>
<evidence type="ECO:0008006" key="6">
    <source>
        <dbReference type="Google" id="ProtNLM"/>
    </source>
</evidence>
<dbReference type="AlphaFoldDB" id="A0A3R7HZB7"/>
<gene>
    <name evidence="4" type="ORF">CFD26_108538</name>
</gene>
<reference evidence="4 5" key="1">
    <citation type="submission" date="2018-08" db="EMBL/GenBank/DDBJ databases">
        <title>Draft genome sequences of two Aspergillus turcosus clinical strains isolated from bronchoalveolar lavage fluid: one azole-susceptible and the other azole-resistant.</title>
        <authorList>
            <person name="Parent-Michaud M."/>
            <person name="Dufresne P.J."/>
            <person name="Fournier E."/>
            <person name="Martineau C."/>
            <person name="Moreira S."/>
            <person name="Perkins V."/>
            <person name="De Repentigny L."/>
            <person name="Dufresne S.F."/>
        </authorList>
    </citation>
    <scope>NUCLEOTIDE SEQUENCE [LARGE SCALE GENOMIC DNA]</scope>
    <source>
        <strain evidence="4">HMR AF 1038</strain>
    </source>
</reference>
<accession>A0A3R7HZB7</accession>
<dbReference type="OrthoDB" id="5215637at2759"/>
<feature type="region of interest" description="Disordered" evidence="1">
    <location>
        <begin position="157"/>
        <end position="228"/>
    </location>
</feature>
<feature type="compositionally biased region" description="Low complexity" evidence="1">
    <location>
        <begin position="161"/>
        <end position="228"/>
    </location>
</feature>
<evidence type="ECO:0000313" key="4">
    <source>
        <dbReference type="EMBL" id="RLM01018.1"/>
    </source>
</evidence>
<evidence type="ECO:0000256" key="1">
    <source>
        <dbReference type="SAM" id="MobiDB-lite"/>
    </source>
</evidence>
<name>A0A3R7HZB7_9EURO</name>
<organism evidence="4 5">
    <name type="scientific">Aspergillus turcosus</name>
    <dbReference type="NCBI Taxonomy" id="1245748"/>
    <lineage>
        <taxon>Eukaryota</taxon>
        <taxon>Fungi</taxon>
        <taxon>Dikarya</taxon>
        <taxon>Ascomycota</taxon>
        <taxon>Pezizomycotina</taxon>
        <taxon>Eurotiomycetes</taxon>
        <taxon>Eurotiomycetidae</taxon>
        <taxon>Eurotiales</taxon>
        <taxon>Aspergillaceae</taxon>
        <taxon>Aspergillus</taxon>
        <taxon>Aspergillus subgen. Fumigati</taxon>
    </lineage>
</organism>
<keyword evidence="2" id="KW-0472">Membrane</keyword>
<sequence length="323" mass="33796">MPGVAAMTARWLLLRRQVNVSFIFLALLSTVPSVSATNCYTPDGTISNDRPCNASASASVCCTQGFLCTSNQLCQPAGWWDGSDGNPLQFIRGTCTDKTWAAPECQGNCVADNPSGGEWVMRCGNTTNNYCCSADDCCSKASYLKFTLDEPTITATAGIEPTSTATTTTESSKGTSTATTSTGTSITSSTTSSITSSTKSSTTSSITPAPTTSAASTSNDSHSSKSGSSTTIAIGVGVGVGAGVVIVGCLLALFLVRLRRKQRLAAEQSNPTFLPGSQEGRFGYYPPVSELDSQQYPSELDSQQQQPVVAELDGEARRVMRLK</sequence>
<evidence type="ECO:0000256" key="3">
    <source>
        <dbReference type="SAM" id="SignalP"/>
    </source>
</evidence>
<dbReference type="STRING" id="1245748.A0A3R7HZB7"/>
<keyword evidence="2" id="KW-1133">Transmembrane helix</keyword>